<accession>A0A562K569</accession>
<dbReference type="Pfam" id="PF01488">
    <property type="entry name" value="Shikimate_DH"/>
    <property type="match status" value="1"/>
</dbReference>
<dbReference type="SUPFAM" id="SSF51735">
    <property type="entry name" value="NAD(P)-binding Rossmann-fold domains"/>
    <property type="match status" value="1"/>
</dbReference>
<evidence type="ECO:0000259" key="1">
    <source>
        <dbReference type="Pfam" id="PF01488"/>
    </source>
</evidence>
<keyword evidence="3" id="KW-1185">Reference proteome</keyword>
<name>A0A562K569_9BACI</name>
<dbReference type="Proteomes" id="UP000318667">
    <property type="component" value="Unassembled WGS sequence"/>
</dbReference>
<dbReference type="OrthoDB" id="2360403at2"/>
<organism evidence="2 3">
    <name type="scientific">Cytobacillus oceanisediminis</name>
    <dbReference type="NCBI Taxonomy" id="665099"/>
    <lineage>
        <taxon>Bacteria</taxon>
        <taxon>Bacillati</taxon>
        <taxon>Bacillota</taxon>
        <taxon>Bacilli</taxon>
        <taxon>Bacillales</taxon>
        <taxon>Bacillaceae</taxon>
        <taxon>Cytobacillus</taxon>
    </lineage>
</organism>
<reference evidence="2 3" key="1">
    <citation type="journal article" date="2015" name="Stand. Genomic Sci.">
        <title>Genomic Encyclopedia of Bacterial and Archaeal Type Strains, Phase III: the genomes of soil and plant-associated and newly described type strains.</title>
        <authorList>
            <person name="Whitman W.B."/>
            <person name="Woyke T."/>
            <person name="Klenk H.P."/>
            <person name="Zhou Y."/>
            <person name="Lilburn T.G."/>
            <person name="Beck B.J."/>
            <person name="De Vos P."/>
            <person name="Vandamme P."/>
            <person name="Eisen J.A."/>
            <person name="Garrity G."/>
            <person name="Hugenholtz P."/>
            <person name="Kyrpides N.C."/>
        </authorList>
    </citation>
    <scope>NUCLEOTIDE SEQUENCE [LARGE SCALE GENOMIC DNA]</scope>
    <source>
        <strain evidence="2 3">CGMCC 1.10115</strain>
    </source>
</reference>
<proteinExistence type="predicted"/>
<dbReference type="RefSeq" id="WP_144538692.1">
    <property type="nucleotide sequence ID" value="NZ_CBCSDC010000029.1"/>
</dbReference>
<dbReference type="AlphaFoldDB" id="A0A562K569"/>
<protein>
    <submittedName>
        <fullName evidence="2">Shikimate/quinate 5-dehydrogenase</fullName>
    </submittedName>
</protein>
<sequence>MIDKIKEELKSLTDPNAIAIASVGMTSRDSAYFAVLPRRKALGFESINFLVSSKPAAEECLKLLDGKVKYILIDVEAKKNVDLESIARSTIKSSIIKSYKPNDATVEAADLFMLNYFNGSLKDKKILIYGAGNIGGKLALRLAERGANLYIFSRNINKVSLLVNALNTILPKYSYNKIKQINNFDEVNNFFDGIISFVSSEKVINQSLIHCLKENALVLDGGINNFTHEFHKNGKHKLLNCFRLDVRLGFLYTLMPLMDYSELFFRNIQGKSFIEEIKIVSGGVIGDEGDIIVDNINSPKQIIGIANGLGGTKEAGNYNQNDFKNIDKIQKYISNR</sequence>
<evidence type="ECO:0000313" key="2">
    <source>
        <dbReference type="EMBL" id="TWH90569.1"/>
    </source>
</evidence>
<comment type="caution">
    <text evidence="2">The sequence shown here is derived from an EMBL/GenBank/DDBJ whole genome shotgun (WGS) entry which is preliminary data.</text>
</comment>
<dbReference type="EMBL" id="VLKI01000001">
    <property type="protein sequence ID" value="TWH90569.1"/>
    <property type="molecule type" value="Genomic_DNA"/>
</dbReference>
<gene>
    <name evidence="2" type="ORF">IQ19_00012</name>
</gene>
<dbReference type="InterPro" id="IPR036291">
    <property type="entry name" value="NAD(P)-bd_dom_sf"/>
</dbReference>
<dbReference type="InterPro" id="IPR006151">
    <property type="entry name" value="Shikm_DH/Glu-tRNA_Rdtase"/>
</dbReference>
<dbReference type="GeneID" id="65401319"/>
<evidence type="ECO:0000313" key="3">
    <source>
        <dbReference type="Proteomes" id="UP000318667"/>
    </source>
</evidence>
<dbReference type="Gene3D" id="3.40.50.720">
    <property type="entry name" value="NAD(P)-binding Rossmann-like Domain"/>
    <property type="match status" value="1"/>
</dbReference>
<feature type="domain" description="Quinate/shikimate 5-dehydrogenase/glutamyl-tRNA reductase" evidence="1">
    <location>
        <begin position="119"/>
        <end position="207"/>
    </location>
</feature>